<accession>A0A1Y4QZH9</accession>
<dbReference type="RefSeq" id="WP_047338578.1">
    <property type="nucleotide sequence ID" value="NZ_CP010060.1"/>
</dbReference>
<name>A0A1Y4QZH9_9ENTE</name>
<dbReference type="Proteomes" id="UP000196074">
    <property type="component" value="Unassembled WGS sequence"/>
</dbReference>
<reference evidence="2" key="1">
    <citation type="submission" date="2017-04" db="EMBL/GenBank/DDBJ databases">
        <title>Function of individual gut microbiota members based on whole genome sequencing of pure cultures obtained from chicken caecum.</title>
        <authorList>
            <person name="Medvecky M."/>
            <person name="Cejkova D."/>
            <person name="Polansky O."/>
            <person name="Karasova D."/>
            <person name="Kubasova T."/>
            <person name="Cizek A."/>
            <person name="Rychlik I."/>
        </authorList>
    </citation>
    <scope>NUCLEOTIDE SEQUENCE [LARGE SCALE GENOMIC DNA]</scope>
    <source>
        <strain evidence="2">An144</strain>
    </source>
</reference>
<protein>
    <submittedName>
        <fullName evidence="1">Uncharacterized protein</fullName>
    </submittedName>
</protein>
<evidence type="ECO:0000313" key="2">
    <source>
        <dbReference type="Proteomes" id="UP000196074"/>
    </source>
</evidence>
<comment type="caution">
    <text evidence="1">The sequence shown here is derived from an EMBL/GenBank/DDBJ whole genome shotgun (WGS) entry which is preliminary data.</text>
</comment>
<gene>
    <name evidence="1" type="ORF">B5E88_05830</name>
</gene>
<organism evidence="1 2">
    <name type="scientific">Enterococcus cecorum</name>
    <dbReference type="NCBI Taxonomy" id="44008"/>
    <lineage>
        <taxon>Bacteria</taxon>
        <taxon>Bacillati</taxon>
        <taxon>Bacillota</taxon>
        <taxon>Bacilli</taxon>
        <taxon>Lactobacillales</taxon>
        <taxon>Enterococcaceae</taxon>
        <taxon>Enterococcus</taxon>
    </lineage>
</organism>
<sequence length="61" mass="7140">MKTIEEYSALLKQLLDGTIQELVVEQAEYFNFREAWLKLPNRNDVIGEAGLNGRIIYRIKK</sequence>
<proteinExistence type="predicted"/>
<dbReference type="AlphaFoldDB" id="A0A1Y4QZH9"/>
<evidence type="ECO:0000313" key="1">
    <source>
        <dbReference type="EMBL" id="OUQ10480.1"/>
    </source>
</evidence>
<dbReference type="EMBL" id="NFLC01000009">
    <property type="protein sequence ID" value="OUQ10480.1"/>
    <property type="molecule type" value="Genomic_DNA"/>
</dbReference>